<dbReference type="EMBL" id="ATHI01000027">
    <property type="protein sequence ID" value="EPR32395.1"/>
    <property type="molecule type" value="Genomic_DNA"/>
</dbReference>
<keyword evidence="3" id="KW-0004">4Fe-4S</keyword>
<evidence type="ECO:0000256" key="3">
    <source>
        <dbReference type="ARBA" id="ARBA00022485"/>
    </source>
</evidence>
<keyword evidence="2" id="KW-0813">Transport</keyword>
<keyword evidence="4" id="KW-0479">Metal-binding</keyword>
<evidence type="ECO:0000256" key="2">
    <source>
        <dbReference type="ARBA" id="ARBA00022448"/>
    </source>
</evidence>
<sequence>MKALGFEAPHWLGRKLPFTATPPMKVWADCLAKGTLKLKPGFHTEPSTFQDSCNFIRNAGLFRESRNLLAVVAANYREMNPHGNATYCCGNGGGQALMPEYKQAKLAALKAKAECIRATGARMVVVGCHNCEDGILEAVKTYEVDAKVELLSAYLAEAVDLDD</sequence>
<evidence type="ECO:0000256" key="6">
    <source>
        <dbReference type="ARBA" id="ARBA00023002"/>
    </source>
</evidence>
<dbReference type="eggNOG" id="COG0247">
    <property type="taxonomic scope" value="Bacteria"/>
</dbReference>
<dbReference type="PATRIC" id="fig|1121439.3.peg.2109"/>
<dbReference type="Pfam" id="PF02754">
    <property type="entry name" value="CCG"/>
    <property type="match status" value="1"/>
</dbReference>
<dbReference type="GO" id="GO:0051539">
    <property type="term" value="F:4 iron, 4 sulfur cluster binding"/>
    <property type="evidence" value="ECO:0007669"/>
    <property type="project" value="UniProtKB-KW"/>
</dbReference>
<comment type="caution">
    <text evidence="11">The sequence shown here is derived from an EMBL/GenBank/DDBJ whole genome shotgun (WGS) entry which is preliminary data.</text>
</comment>
<evidence type="ECO:0000256" key="8">
    <source>
        <dbReference type="ARBA" id="ARBA00023014"/>
    </source>
</evidence>
<evidence type="ECO:0000313" key="12">
    <source>
        <dbReference type="Proteomes" id="UP000014975"/>
    </source>
</evidence>
<dbReference type="GO" id="GO:0008177">
    <property type="term" value="F:succinate dehydrogenase (quinone) activity"/>
    <property type="evidence" value="ECO:0007669"/>
    <property type="project" value="UniProtKB-EC"/>
</dbReference>
<keyword evidence="5" id="KW-0249">Electron transport</keyword>
<evidence type="ECO:0000259" key="10">
    <source>
        <dbReference type="Pfam" id="PF02754"/>
    </source>
</evidence>
<evidence type="ECO:0000313" key="11">
    <source>
        <dbReference type="EMBL" id="EPR32395.1"/>
    </source>
</evidence>
<name>S7T7D0_9BACT</name>
<evidence type="ECO:0000256" key="9">
    <source>
        <dbReference type="ARBA" id="ARBA00049220"/>
    </source>
</evidence>
<feature type="domain" description="Cysteine-rich" evidence="10">
    <location>
        <begin position="48"/>
        <end position="132"/>
    </location>
</feature>
<evidence type="ECO:0000256" key="4">
    <source>
        <dbReference type="ARBA" id="ARBA00022723"/>
    </source>
</evidence>
<keyword evidence="7" id="KW-0408">Iron</keyword>
<dbReference type="PANTHER" id="PTHR43551">
    <property type="entry name" value="FUMARATE REDUCTASE IRON-SULFUR SUBUNIT"/>
    <property type="match status" value="1"/>
</dbReference>
<dbReference type="AlphaFoldDB" id="S7T7D0"/>
<proteinExistence type="predicted"/>
<protein>
    <recommendedName>
        <fullName evidence="10">Cysteine-rich domain-containing protein</fullName>
    </recommendedName>
</protein>
<keyword evidence="8" id="KW-0411">Iron-sulfur</keyword>
<keyword evidence="12" id="KW-1185">Reference proteome</keyword>
<dbReference type="GO" id="GO:0046872">
    <property type="term" value="F:metal ion binding"/>
    <property type="evidence" value="ECO:0007669"/>
    <property type="project" value="UniProtKB-KW"/>
</dbReference>
<organism evidence="11 12">
    <name type="scientific">Alkalidesulfovibrio alkalitolerans DSM 16529</name>
    <dbReference type="NCBI Taxonomy" id="1121439"/>
    <lineage>
        <taxon>Bacteria</taxon>
        <taxon>Pseudomonadati</taxon>
        <taxon>Thermodesulfobacteriota</taxon>
        <taxon>Desulfovibrionia</taxon>
        <taxon>Desulfovibrionales</taxon>
        <taxon>Desulfovibrionaceae</taxon>
        <taxon>Alkalidesulfovibrio</taxon>
    </lineage>
</organism>
<dbReference type="Proteomes" id="UP000014975">
    <property type="component" value="Unassembled WGS sequence"/>
</dbReference>
<evidence type="ECO:0000256" key="1">
    <source>
        <dbReference type="ARBA" id="ARBA00001966"/>
    </source>
</evidence>
<gene>
    <name evidence="11" type="ORF">dsat_0747</name>
</gene>
<keyword evidence="6" id="KW-0560">Oxidoreductase</keyword>
<dbReference type="InterPro" id="IPR004017">
    <property type="entry name" value="Cys_rich_dom"/>
</dbReference>
<dbReference type="PANTHER" id="PTHR43551:SF2">
    <property type="entry name" value="FUMARATE REDUCTASE IRON-SULFUR SUBUNIT"/>
    <property type="match status" value="1"/>
</dbReference>
<dbReference type="STRING" id="1121439.dsat_0747"/>
<evidence type="ECO:0000256" key="5">
    <source>
        <dbReference type="ARBA" id="ARBA00022982"/>
    </source>
</evidence>
<accession>S7T7D0</accession>
<comment type="cofactor">
    <cofactor evidence="1">
        <name>[4Fe-4S] cluster</name>
        <dbReference type="ChEBI" id="CHEBI:49883"/>
    </cofactor>
</comment>
<evidence type="ECO:0000256" key="7">
    <source>
        <dbReference type="ARBA" id="ARBA00023004"/>
    </source>
</evidence>
<comment type="catalytic activity">
    <reaction evidence="9">
        <text>a quinone + succinate = fumarate + a quinol</text>
        <dbReference type="Rhea" id="RHEA:40523"/>
        <dbReference type="ChEBI" id="CHEBI:24646"/>
        <dbReference type="ChEBI" id="CHEBI:29806"/>
        <dbReference type="ChEBI" id="CHEBI:30031"/>
        <dbReference type="ChEBI" id="CHEBI:132124"/>
        <dbReference type="EC" id="1.3.5.1"/>
    </reaction>
</comment>
<reference evidence="11 12" key="1">
    <citation type="journal article" date="2013" name="Genome Announc.">
        <title>Draft genome sequences for three mercury-methylating, sulfate-reducing bacteria.</title>
        <authorList>
            <person name="Brown S.D."/>
            <person name="Hurt R.A.Jr."/>
            <person name="Gilmour C.C."/>
            <person name="Elias D.A."/>
        </authorList>
    </citation>
    <scope>NUCLEOTIDE SEQUENCE [LARGE SCALE GENOMIC DNA]</scope>
    <source>
        <strain evidence="11 12">DSM 16529</strain>
    </source>
</reference>